<dbReference type="Pfam" id="PF00486">
    <property type="entry name" value="Trans_reg_C"/>
    <property type="match status" value="1"/>
</dbReference>
<dbReference type="SMART" id="SM00448">
    <property type="entry name" value="REC"/>
    <property type="match status" value="1"/>
</dbReference>
<feature type="DNA-binding region" description="OmpR/PhoB-type" evidence="9">
    <location>
        <begin position="124"/>
        <end position="222"/>
    </location>
</feature>
<evidence type="ECO:0000256" key="2">
    <source>
        <dbReference type="ARBA" id="ARBA00022553"/>
    </source>
</evidence>
<evidence type="ECO:0000256" key="6">
    <source>
        <dbReference type="ARBA" id="ARBA00023163"/>
    </source>
</evidence>
<dbReference type="GO" id="GO:0032993">
    <property type="term" value="C:protein-DNA complex"/>
    <property type="evidence" value="ECO:0007669"/>
    <property type="project" value="TreeGrafter"/>
</dbReference>
<keyword evidence="2 8" id="KW-0597">Phosphoprotein</keyword>
<dbReference type="PANTHER" id="PTHR48111">
    <property type="entry name" value="REGULATOR OF RPOS"/>
    <property type="match status" value="1"/>
</dbReference>
<dbReference type="RefSeq" id="WP_366923194.1">
    <property type="nucleotide sequence ID" value="NZ_CP121694.1"/>
</dbReference>
<keyword evidence="6" id="KW-0804">Transcription</keyword>
<keyword evidence="5 9" id="KW-0238">DNA-binding</keyword>
<evidence type="ECO:0000313" key="13">
    <source>
        <dbReference type="Proteomes" id="UP001329915"/>
    </source>
</evidence>
<keyword evidence="4" id="KW-0805">Transcription regulation</keyword>
<dbReference type="KEGG" id="dbc:MFMK1_000049"/>
<dbReference type="Pfam" id="PF00072">
    <property type="entry name" value="Response_reg"/>
    <property type="match status" value="1"/>
</dbReference>
<feature type="domain" description="Response regulatory" evidence="10">
    <location>
        <begin position="4"/>
        <end position="117"/>
    </location>
</feature>
<dbReference type="CDD" id="cd00383">
    <property type="entry name" value="trans_reg_C"/>
    <property type="match status" value="1"/>
</dbReference>
<keyword evidence="3" id="KW-0902">Two-component regulatory system</keyword>
<sequence length="224" mass="25451">MEARILIIDDDSKITNFLTRSLKFEGYQVLAANDGITGLNLAEEHRPDLIILDVMMPGMDGIEVCRQLRKSYSVPILMLTAKDEVSDRVKGLDAGADDYLVKPFSLEELLARVRAQLRRHNSLGNRLSFADISMDDNTREVTRNGRAIALTATEYQLLQLFLTNPRQVLTKEQIMERVWGYDYSGESNVLEVYVNMLRQKLEEAGEPRLIQTVRGVGYILKGEE</sequence>
<dbReference type="SMART" id="SM00862">
    <property type="entry name" value="Trans_reg_C"/>
    <property type="match status" value="1"/>
</dbReference>
<evidence type="ECO:0000256" key="8">
    <source>
        <dbReference type="PROSITE-ProRule" id="PRU00169"/>
    </source>
</evidence>
<dbReference type="GO" id="GO:0000156">
    <property type="term" value="F:phosphorelay response regulator activity"/>
    <property type="evidence" value="ECO:0007669"/>
    <property type="project" value="TreeGrafter"/>
</dbReference>
<evidence type="ECO:0000259" key="10">
    <source>
        <dbReference type="PROSITE" id="PS50110"/>
    </source>
</evidence>
<name>A0AAU0UIG9_9FIRM</name>
<dbReference type="SUPFAM" id="SSF46894">
    <property type="entry name" value="C-terminal effector domain of the bipartite response regulators"/>
    <property type="match status" value="1"/>
</dbReference>
<dbReference type="PANTHER" id="PTHR48111:SF22">
    <property type="entry name" value="REGULATOR OF RPOS"/>
    <property type="match status" value="1"/>
</dbReference>
<dbReference type="SUPFAM" id="SSF52172">
    <property type="entry name" value="CheY-like"/>
    <property type="match status" value="1"/>
</dbReference>
<dbReference type="InterPro" id="IPR039420">
    <property type="entry name" value="WalR-like"/>
</dbReference>
<dbReference type="Proteomes" id="UP001329915">
    <property type="component" value="Chromosome"/>
</dbReference>
<dbReference type="PROSITE" id="PS50110">
    <property type="entry name" value="RESPONSE_REGULATORY"/>
    <property type="match status" value="1"/>
</dbReference>
<dbReference type="GO" id="GO:0000976">
    <property type="term" value="F:transcription cis-regulatory region binding"/>
    <property type="evidence" value="ECO:0007669"/>
    <property type="project" value="TreeGrafter"/>
</dbReference>
<comment type="function">
    <text evidence="7">May play the central regulatory role in sporulation. It may be an element of the effector pathway responsible for the activation of sporulation genes in response to nutritional stress. Spo0A may act in concert with spo0H (a sigma factor) to control the expression of some genes that are critical to the sporulation process.</text>
</comment>
<dbReference type="InterPro" id="IPR016032">
    <property type="entry name" value="Sig_transdc_resp-reg_C-effctor"/>
</dbReference>
<reference evidence="12 13" key="1">
    <citation type="submission" date="2023-04" db="EMBL/GenBank/DDBJ databases">
        <authorList>
            <person name="Hsu D."/>
        </authorList>
    </citation>
    <scope>NUCLEOTIDE SEQUENCE [LARGE SCALE GENOMIC DNA]</scope>
    <source>
        <strain evidence="12 13">MK1</strain>
    </source>
</reference>
<accession>A0AAU0UIG9</accession>
<proteinExistence type="predicted"/>
<evidence type="ECO:0000313" key="12">
    <source>
        <dbReference type="EMBL" id="WRO20291.1"/>
    </source>
</evidence>
<evidence type="ECO:0000256" key="3">
    <source>
        <dbReference type="ARBA" id="ARBA00023012"/>
    </source>
</evidence>
<dbReference type="PROSITE" id="PS51755">
    <property type="entry name" value="OMPR_PHOB"/>
    <property type="match status" value="1"/>
</dbReference>
<feature type="modified residue" description="4-aspartylphosphate" evidence="8">
    <location>
        <position position="53"/>
    </location>
</feature>
<organism evidence="12 13">
    <name type="scientific">Metallumcola ferriviriculae</name>
    <dbReference type="NCBI Taxonomy" id="3039180"/>
    <lineage>
        <taxon>Bacteria</taxon>
        <taxon>Bacillati</taxon>
        <taxon>Bacillota</taxon>
        <taxon>Clostridia</taxon>
        <taxon>Neomoorellales</taxon>
        <taxon>Desulfitibacteraceae</taxon>
        <taxon>Metallumcola</taxon>
    </lineage>
</organism>
<dbReference type="EMBL" id="CP121694">
    <property type="protein sequence ID" value="WRO20291.1"/>
    <property type="molecule type" value="Genomic_DNA"/>
</dbReference>
<dbReference type="FunFam" id="1.10.10.10:FF:000005">
    <property type="entry name" value="Two-component system response regulator"/>
    <property type="match status" value="1"/>
</dbReference>
<dbReference type="AlphaFoldDB" id="A0AAU0UIG9"/>
<dbReference type="GO" id="GO:0005829">
    <property type="term" value="C:cytosol"/>
    <property type="evidence" value="ECO:0007669"/>
    <property type="project" value="TreeGrafter"/>
</dbReference>
<evidence type="ECO:0000256" key="5">
    <source>
        <dbReference type="ARBA" id="ARBA00023125"/>
    </source>
</evidence>
<dbReference type="GO" id="GO:0006355">
    <property type="term" value="P:regulation of DNA-templated transcription"/>
    <property type="evidence" value="ECO:0007669"/>
    <property type="project" value="InterPro"/>
</dbReference>
<evidence type="ECO:0000256" key="4">
    <source>
        <dbReference type="ARBA" id="ARBA00023015"/>
    </source>
</evidence>
<dbReference type="FunFam" id="3.40.50.2300:FF:000001">
    <property type="entry name" value="DNA-binding response regulator PhoB"/>
    <property type="match status" value="1"/>
</dbReference>
<gene>
    <name evidence="12" type="ORF">MFMK1_000049</name>
</gene>
<dbReference type="CDD" id="cd17627">
    <property type="entry name" value="REC_OmpR_PrrA-like"/>
    <property type="match status" value="1"/>
</dbReference>
<dbReference type="Gene3D" id="1.10.10.10">
    <property type="entry name" value="Winged helix-like DNA-binding domain superfamily/Winged helix DNA-binding domain"/>
    <property type="match status" value="1"/>
</dbReference>
<evidence type="ECO:0000256" key="1">
    <source>
        <dbReference type="ARBA" id="ARBA00018672"/>
    </source>
</evidence>
<dbReference type="InterPro" id="IPR011006">
    <property type="entry name" value="CheY-like_superfamily"/>
</dbReference>
<dbReference type="Gene3D" id="6.10.250.690">
    <property type="match status" value="1"/>
</dbReference>
<dbReference type="Gene3D" id="3.40.50.2300">
    <property type="match status" value="1"/>
</dbReference>
<feature type="domain" description="OmpR/PhoB-type" evidence="11">
    <location>
        <begin position="124"/>
        <end position="222"/>
    </location>
</feature>
<dbReference type="InterPro" id="IPR001867">
    <property type="entry name" value="OmpR/PhoB-type_DNA-bd"/>
</dbReference>
<evidence type="ECO:0000256" key="7">
    <source>
        <dbReference type="ARBA" id="ARBA00024867"/>
    </source>
</evidence>
<keyword evidence="13" id="KW-1185">Reference proteome</keyword>
<evidence type="ECO:0000259" key="11">
    <source>
        <dbReference type="PROSITE" id="PS51755"/>
    </source>
</evidence>
<dbReference type="InterPro" id="IPR001789">
    <property type="entry name" value="Sig_transdc_resp-reg_receiver"/>
</dbReference>
<dbReference type="InterPro" id="IPR036388">
    <property type="entry name" value="WH-like_DNA-bd_sf"/>
</dbReference>
<evidence type="ECO:0000256" key="9">
    <source>
        <dbReference type="PROSITE-ProRule" id="PRU01091"/>
    </source>
</evidence>
<protein>
    <recommendedName>
        <fullName evidence="1">Stage 0 sporulation protein A homolog</fullName>
    </recommendedName>
</protein>